<evidence type="ECO:0000256" key="1">
    <source>
        <dbReference type="SAM" id="MobiDB-lite"/>
    </source>
</evidence>
<dbReference type="Proteomes" id="UP000606935">
    <property type="component" value="Unassembled WGS sequence"/>
</dbReference>
<dbReference type="AlphaFoldDB" id="A0A918DFV9"/>
<sequence>MDNLSRFYIELATNAGKLNAFNSGSNAAELAANRRRLLADAGVEDAEQFLSMDSETLRQKMAKALILNTKDWQGLEKTAGNKDNKSNIVVKNAHRNN</sequence>
<proteinExistence type="predicted"/>
<name>A0A918DFV9_9ALTE</name>
<comment type="caution">
    <text evidence="2">The sequence shown here is derived from an EMBL/GenBank/DDBJ whole genome shotgun (WGS) entry which is preliminary data.</text>
</comment>
<dbReference type="EMBL" id="BMLS01000001">
    <property type="protein sequence ID" value="GGO64492.1"/>
    <property type="molecule type" value="Genomic_DNA"/>
</dbReference>
<reference evidence="2" key="1">
    <citation type="journal article" date="2014" name="Int. J. Syst. Evol. Microbiol.">
        <title>Complete genome sequence of Corynebacterium casei LMG S-19264T (=DSM 44701T), isolated from a smear-ripened cheese.</title>
        <authorList>
            <consortium name="US DOE Joint Genome Institute (JGI-PGF)"/>
            <person name="Walter F."/>
            <person name="Albersmeier A."/>
            <person name="Kalinowski J."/>
            <person name="Ruckert C."/>
        </authorList>
    </citation>
    <scope>NUCLEOTIDE SEQUENCE</scope>
    <source>
        <strain evidence="2">CGMCC 1.7086</strain>
    </source>
</reference>
<protein>
    <submittedName>
        <fullName evidence="2">Uncharacterized protein</fullName>
    </submittedName>
</protein>
<dbReference type="RefSeq" id="WP_188689547.1">
    <property type="nucleotide sequence ID" value="NZ_BMLS01000001.1"/>
</dbReference>
<gene>
    <name evidence="2" type="ORF">GCM10010982_04060</name>
</gene>
<reference evidence="2" key="2">
    <citation type="submission" date="2020-09" db="EMBL/GenBank/DDBJ databases">
        <authorList>
            <person name="Sun Q."/>
            <person name="Zhou Y."/>
        </authorList>
    </citation>
    <scope>NUCLEOTIDE SEQUENCE</scope>
    <source>
        <strain evidence="2">CGMCC 1.7086</strain>
    </source>
</reference>
<organism evidence="2 3">
    <name type="scientific">Bowmanella pacifica</name>
    <dbReference type="NCBI Taxonomy" id="502051"/>
    <lineage>
        <taxon>Bacteria</taxon>
        <taxon>Pseudomonadati</taxon>
        <taxon>Pseudomonadota</taxon>
        <taxon>Gammaproteobacteria</taxon>
        <taxon>Alteromonadales</taxon>
        <taxon>Alteromonadaceae</taxon>
        <taxon>Bowmanella</taxon>
    </lineage>
</organism>
<evidence type="ECO:0000313" key="2">
    <source>
        <dbReference type="EMBL" id="GGO64492.1"/>
    </source>
</evidence>
<accession>A0A918DFV9</accession>
<evidence type="ECO:0000313" key="3">
    <source>
        <dbReference type="Proteomes" id="UP000606935"/>
    </source>
</evidence>
<keyword evidence="3" id="KW-1185">Reference proteome</keyword>
<feature type="region of interest" description="Disordered" evidence="1">
    <location>
        <begin position="76"/>
        <end position="97"/>
    </location>
</feature>